<dbReference type="Pfam" id="PF00356">
    <property type="entry name" value="LacI"/>
    <property type="match status" value="1"/>
</dbReference>
<keyword evidence="1" id="KW-0805">Transcription regulation</keyword>
<dbReference type="AlphaFoldDB" id="A0A369BQJ0"/>
<reference evidence="5 6" key="1">
    <citation type="submission" date="2018-07" db="EMBL/GenBank/DDBJ databases">
        <title>Genomic Encyclopedia of Type Strains, Phase III (KMG-III): the genomes of soil and plant-associated and newly described type strains.</title>
        <authorList>
            <person name="Whitman W."/>
        </authorList>
    </citation>
    <scope>NUCLEOTIDE SEQUENCE [LARGE SCALE GENOMIC DNA]</scope>
    <source>
        <strain evidence="5 6">CECT 8333</strain>
    </source>
</reference>
<comment type="caution">
    <text evidence="5">The sequence shown here is derived from an EMBL/GenBank/DDBJ whole genome shotgun (WGS) entry which is preliminary data.</text>
</comment>
<sequence length="339" mass="37936">MKIATIKDVARVAGVSPATVSRVVTNKGNTTEEIKKRVLEAMEELKYVPNINAQSLSSNRSRTICFSIARNPKEILGNSFFSDVLCGISDAAKLQDYNLQFALFHTIEEQMEKCVKLYRQKQVDGFIFTSIRSSDKDILLKGLKAKHIPFVMIGSSLSHSALSIHNDNVRDSYISTKYLVDKGYSRILFLTPNLKQDVIYDRIHGYQRAIEESGLNLSPEYILYCGDEEDEVTQALEQVEKQGLSFDSIITTESIMSLSALKYCQAKGKRVPEDVGILCFNNAPYLDKVSPSISCIDLNPILLGNEAFKLLLDLIEQPSSSFVNKSITLPSQIIERQST</sequence>
<dbReference type="Gene3D" id="1.10.260.40">
    <property type="entry name" value="lambda repressor-like DNA-binding domains"/>
    <property type="match status" value="1"/>
</dbReference>
<keyword evidence="2" id="KW-0238">DNA-binding</keyword>
<gene>
    <name evidence="5" type="ORF">DFP94_101310</name>
</gene>
<dbReference type="GO" id="GO:0003700">
    <property type="term" value="F:DNA-binding transcription factor activity"/>
    <property type="evidence" value="ECO:0007669"/>
    <property type="project" value="TreeGrafter"/>
</dbReference>
<evidence type="ECO:0000256" key="1">
    <source>
        <dbReference type="ARBA" id="ARBA00023015"/>
    </source>
</evidence>
<dbReference type="InterPro" id="IPR010982">
    <property type="entry name" value="Lambda_DNA-bd_dom_sf"/>
</dbReference>
<evidence type="ECO:0000313" key="6">
    <source>
        <dbReference type="Proteomes" id="UP000253090"/>
    </source>
</evidence>
<name>A0A369BQJ0_9BACL</name>
<dbReference type="GO" id="GO:0000976">
    <property type="term" value="F:transcription cis-regulatory region binding"/>
    <property type="evidence" value="ECO:0007669"/>
    <property type="project" value="TreeGrafter"/>
</dbReference>
<proteinExistence type="predicted"/>
<dbReference type="InterPro" id="IPR000843">
    <property type="entry name" value="HTH_LacI"/>
</dbReference>
<evidence type="ECO:0000313" key="5">
    <source>
        <dbReference type="EMBL" id="RCX22727.1"/>
    </source>
</evidence>
<organism evidence="5 6">
    <name type="scientific">Fontibacillus phaseoli</name>
    <dbReference type="NCBI Taxonomy" id="1416533"/>
    <lineage>
        <taxon>Bacteria</taxon>
        <taxon>Bacillati</taxon>
        <taxon>Bacillota</taxon>
        <taxon>Bacilli</taxon>
        <taxon>Bacillales</taxon>
        <taxon>Paenibacillaceae</taxon>
        <taxon>Fontibacillus</taxon>
    </lineage>
</organism>
<dbReference type="SUPFAM" id="SSF53822">
    <property type="entry name" value="Periplasmic binding protein-like I"/>
    <property type="match status" value="1"/>
</dbReference>
<evidence type="ECO:0000256" key="3">
    <source>
        <dbReference type="ARBA" id="ARBA00023163"/>
    </source>
</evidence>
<dbReference type="SUPFAM" id="SSF47413">
    <property type="entry name" value="lambda repressor-like DNA-binding domains"/>
    <property type="match status" value="1"/>
</dbReference>
<keyword evidence="3" id="KW-0804">Transcription</keyword>
<dbReference type="EMBL" id="QPJW01000001">
    <property type="protein sequence ID" value="RCX22727.1"/>
    <property type="molecule type" value="Genomic_DNA"/>
</dbReference>
<accession>A0A369BQJ0</accession>
<keyword evidence="6" id="KW-1185">Reference proteome</keyword>
<dbReference type="RefSeq" id="WP_245954413.1">
    <property type="nucleotide sequence ID" value="NZ_QPJW01000001.1"/>
</dbReference>
<dbReference type="Gene3D" id="3.40.50.2300">
    <property type="match status" value="2"/>
</dbReference>
<dbReference type="InterPro" id="IPR046335">
    <property type="entry name" value="LacI/GalR-like_sensor"/>
</dbReference>
<protein>
    <submittedName>
        <fullName evidence="5">LacI family transcriptional regulator</fullName>
    </submittedName>
</protein>
<evidence type="ECO:0000256" key="2">
    <source>
        <dbReference type="ARBA" id="ARBA00023125"/>
    </source>
</evidence>
<dbReference type="Proteomes" id="UP000253090">
    <property type="component" value="Unassembled WGS sequence"/>
</dbReference>
<dbReference type="InterPro" id="IPR028082">
    <property type="entry name" value="Peripla_BP_I"/>
</dbReference>
<dbReference type="Pfam" id="PF13377">
    <property type="entry name" value="Peripla_BP_3"/>
    <property type="match status" value="1"/>
</dbReference>
<dbReference type="PANTHER" id="PTHR30146:SF109">
    <property type="entry name" value="HTH-TYPE TRANSCRIPTIONAL REGULATOR GALS"/>
    <property type="match status" value="1"/>
</dbReference>
<dbReference type="PRINTS" id="PR00036">
    <property type="entry name" value="HTHLACI"/>
</dbReference>
<feature type="domain" description="HTH lacI-type" evidence="4">
    <location>
        <begin position="4"/>
        <end position="58"/>
    </location>
</feature>
<dbReference type="PANTHER" id="PTHR30146">
    <property type="entry name" value="LACI-RELATED TRANSCRIPTIONAL REPRESSOR"/>
    <property type="match status" value="1"/>
</dbReference>
<dbReference type="PROSITE" id="PS00356">
    <property type="entry name" value="HTH_LACI_1"/>
    <property type="match status" value="1"/>
</dbReference>
<dbReference type="PROSITE" id="PS50932">
    <property type="entry name" value="HTH_LACI_2"/>
    <property type="match status" value="1"/>
</dbReference>
<dbReference type="CDD" id="cd06294">
    <property type="entry name" value="PBP1_MalR-like"/>
    <property type="match status" value="1"/>
</dbReference>
<dbReference type="SMART" id="SM00354">
    <property type="entry name" value="HTH_LACI"/>
    <property type="match status" value="1"/>
</dbReference>
<evidence type="ECO:0000259" key="4">
    <source>
        <dbReference type="PROSITE" id="PS50932"/>
    </source>
</evidence>
<dbReference type="CDD" id="cd01392">
    <property type="entry name" value="HTH_LacI"/>
    <property type="match status" value="1"/>
</dbReference>